<evidence type="ECO:0000256" key="1">
    <source>
        <dbReference type="SAM" id="Phobius"/>
    </source>
</evidence>
<sequence length="161" mass="17646">MAGYHPGEPTQFADGSWGFQPHWGWITLAWLVDTLIVFGIAVALLGAASSSQAVGNDEAWLLLALTGLSVPWLLGFLCFSGYTPGSLICGTRLVRIGNGRAPGFWRGGWLMFQRTIMVPLAALWMVSVAINGSFDTGWIRRFHVSINPRRTASLRNGTWRP</sequence>
<keyword evidence="1" id="KW-1133">Transmembrane helix</keyword>
<accession>A0A839QFD9</accession>
<dbReference type="Proteomes" id="UP000523000">
    <property type="component" value="Unassembled WGS sequence"/>
</dbReference>
<reference evidence="2 3" key="1">
    <citation type="submission" date="2020-08" db="EMBL/GenBank/DDBJ databases">
        <title>Sequencing the genomes of 1000 actinobacteria strains.</title>
        <authorList>
            <person name="Klenk H.-P."/>
        </authorList>
    </citation>
    <scope>NUCLEOTIDE SEQUENCE [LARGE SCALE GENOMIC DNA]</scope>
    <source>
        <strain evidence="2 3">DSM 22826</strain>
    </source>
</reference>
<evidence type="ECO:0000313" key="2">
    <source>
        <dbReference type="EMBL" id="MBB2994998.1"/>
    </source>
</evidence>
<organism evidence="2 3">
    <name type="scientific">Paeniglutamicibacter cryotolerans</name>
    <dbReference type="NCBI Taxonomy" id="670079"/>
    <lineage>
        <taxon>Bacteria</taxon>
        <taxon>Bacillati</taxon>
        <taxon>Actinomycetota</taxon>
        <taxon>Actinomycetes</taxon>
        <taxon>Micrococcales</taxon>
        <taxon>Micrococcaceae</taxon>
        <taxon>Paeniglutamicibacter</taxon>
    </lineage>
</organism>
<feature type="transmembrane region" description="Helical" evidence="1">
    <location>
        <begin position="116"/>
        <end position="134"/>
    </location>
</feature>
<name>A0A839QFD9_9MICC</name>
<dbReference type="EMBL" id="JACHVS010000001">
    <property type="protein sequence ID" value="MBB2994998.1"/>
    <property type="molecule type" value="Genomic_DNA"/>
</dbReference>
<keyword evidence="1" id="KW-0812">Transmembrane</keyword>
<dbReference type="RefSeq" id="WP_183510314.1">
    <property type="nucleotide sequence ID" value="NZ_BAABGK010000020.1"/>
</dbReference>
<gene>
    <name evidence="2" type="ORF">E9229_001189</name>
</gene>
<evidence type="ECO:0008006" key="4">
    <source>
        <dbReference type="Google" id="ProtNLM"/>
    </source>
</evidence>
<comment type="caution">
    <text evidence="2">The sequence shown here is derived from an EMBL/GenBank/DDBJ whole genome shotgun (WGS) entry which is preliminary data.</text>
</comment>
<keyword evidence="1" id="KW-0472">Membrane</keyword>
<feature type="transmembrane region" description="Helical" evidence="1">
    <location>
        <begin position="23"/>
        <end position="47"/>
    </location>
</feature>
<protein>
    <recommendedName>
        <fullName evidence="4">RDD family protein</fullName>
    </recommendedName>
</protein>
<proteinExistence type="predicted"/>
<keyword evidence="3" id="KW-1185">Reference proteome</keyword>
<evidence type="ECO:0000313" key="3">
    <source>
        <dbReference type="Proteomes" id="UP000523000"/>
    </source>
</evidence>
<dbReference type="AlphaFoldDB" id="A0A839QFD9"/>
<feature type="transmembrane region" description="Helical" evidence="1">
    <location>
        <begin position="59"/>
        <end position="82"/>
    </location>
</feature>